<comment type="similarity">
    <text evidence="1">Belongs to the pyridoxine kinase family.</text>
</comment>
<sequence>MSYQESKGHVLQIQSQVVHGYVGNSASTLPFNLLGFQTSSLNICQYSNHVGYKQWTGVNLKPTDMNLILDGLKLNNFQSNWTHILSGYMSTKELLLELVKFIEDVRNNSKRSMNSSNEIVIKNPSIQYVCDPVLGDNGHLYVPEELVEIYRDKLIPLADLVTPNAFEAEQLTGREIRTEDDALRAVDWFHSKGVGTVVLTSAQCDPGDESKLTMIASRRSSDKDDAQRYKIEFAKKEGRYTGTGDVTAALITSWLTLTNGDLQKSAEMALGGIQSVLDYTKPGHDLNLIPCREFILKPKHIFQAVKIEKEDCK</sequence>
<accession>A0A7S1KW29</accession>
<keyword evidence="5" id="KW-0418">Kinase</keyword>
<dbReference type="GO" id="GO:0009443">
    <property type="term" value="P:pyridoxal 5'-phosphate salvage"/>
    <property type="evidence" value="ECO:0007669"/>
    <property type="project" value="InterPro"/>
</dbReference>
<dbReference type="InterPro" id="IPR029056">
    <property type="entry name" value="Ribokinase-like"/>
</dbReference>
<dbReference type="Gene3D" id="3.40.1190.20">
    <property type="match status" value="1"/>
</dbReference>
<evidence type="ECO:0000256" key="1">
    <source>
        <dbReference type="ARBA" id="ARBA00008805"/>
    </source>
</evidence>
<organism evidence="8">
    <name type="scientific">Percolomonas cosmopolitus</name>
    <dbReference type="NCBI Taxonomy" id="63605"/>
    <lineage>
        <taxon>Eukaryota</taxon>
        <taxon>Discoba</taxon>
        <taxon>Heterolobosea</taxon>
        <taxon>Tetramitia</taxon>
        <taxon>Eutetramitia</taxon>
        <taxon>Percolomonadidae</taxon>
        <taxon>Percolomonas</taxon>
    </lineage>
</organism>
<keyword evidence="6" id="KW-0067">ATP-binding</keyword>
<keyword evidence="3" id="KW-0808">Transferase</keyword>
<gene>
    <name evidence="8" type="ORF">PCOS0759_LOCUS9034</name>
</gene>
<evidence type="ECO:0000256" key="2">
    <source>
        <dbReference type="ARBA" id="ARBA00012104"/>
    </source>
</evidence>
<protein>
    <recommendedName>
        <fullName evidence="2">pyridoxal kinase</fullName>
        <ecNumber evidence="2">2.7.1.35</ecNumber>
    </recommendedName>
</protein>
<dbReference type="GO" id="GO:0008478">
    <property type="term" value="F:pyridoxal kinase activity"/>
    <property type="evidence" value="ECO:0007669"/>
    <property type="project" value="UniProtKB-EC"/>
</dbReference>
<evidence type="ECO:0000256" key="4">
    <source>
        <dbReference type="ARBA" id="ARBA00022741"/>
    </source>
</evidence>
<dbReference type="EMBL" id="HBGD01010976">
    <property type="protein sequence ID" value="CAD9085780.1"/>
    <property type="molecule type" value="Transcribed_RNA"/>
</dbReference>
<dbReference type="PANTHER" id="PTHR10534">
    <property type="entry name" value="PYRIDOXAL KINASE"/>
    <property type="match status" value="1"/>
</dbReference>
<evidence type="ECO:0000259" key="7">
    <source>
        <dbReference type="Pfam" id="PF08543"/>
    </source>
</evidence>
<dbReference type="PANTHER" id="PTHR10534:SF2">
    <property type="entry name" value="PYRIDOXAL KINASE"/>
    <property type="match status" value="1"/>
</dbReference>
<evidence type="ECO:0000256" key="6">
    <source>
        <dbReference type="ARBA" id="ARBA00022840"/>
    </source>
</evidence>
<dbReference type="GO" id="GO:0005829">
    <property type="term" value="C:cytosol"/>
    <property type="evidence" value="ECO:0007669"/>
    <property type="project" value="TreeGrafter"/>
</dbReference>
<proteinExistence type="inferred from homology"/>
<dbReference type="EC" id="2.7.1.35" evidence="2"/>
<dbReference type="SUPFAM" id="SSF53613">
    <property type="entry name" value="Ribokinase-like"/>
    <property type="match status" value="1"/>
</dbReference>
<dbReference type="NCBIfam" id="TIGR00687">
    <property type="entry name" value="pyridox_kin"/>
    <property type="match status" value="1"/>
</dbReference>
<evidence type="ECO:0000313" key="8">
    <source>
        <dbReference type="EMBL" id="CAD9085780.1"/>
    </source>
</evidence>
<dbReference type="GO" id="GO:0005524">
    <property type="term" value="F:ATP binding"/>
    <property type="evidence" value="ECO:0007669"/>
    <property type="project" value="UniProtKB-KW"/>
</dbReference>
<evidence type="ECO:0000256" key="3">
    <source>
        <dbReference type="ARBA" id="ARBA00022679"/>
    </source>
</evidence>
<dbReference type="CDD" id="cd01173">
    <property type="entry name" value="pyridoxal_pyridoxamine_kinase"/>
    <property type="match status" value="1"/>
</dbReference>
<dbReference type="InterPro" id="IPR004625">
    <property type="entry name" value="PyrdxlKinase"/>
</dbReference>
<name>A0A7S1KW29_9EUKA</name>
<dbReference type="InterPro" id="IPR013749">
    <property type="entry name" value="PM/HMP-P_kinase-1"/>
</dbReference>
<feature type="domain" description="Pyridoxamine kinase/Phosphomethylpyrimidine kinase" evidence="7">
    <location>
        <begin position="118"/>
        <end position="276"/>
    </location>
</feature>
<reference evidence="8" key="1">
    <citation type="submission" date="2021-01" db="EMBL/GenBank/DDBJ databases">
        <authorList>
            <person name="Corre E."/>
            <person name="Pelletier E."/>
            <person name="Niang G."/>
            <person name="Scheremetjew M."/>
            <person name="Finn R."/>
            <person name="Kale V."/>
            <person name="Holt S."/>
            <person name="Cochrane G."/>
            <person name="Meng A."/>
            <person name="Brown T."/>
            <person name="Cohen L."/>
        </authorList>
    </citation>
    <scope>NUCLEOTIDE SEQUENCE</scope>
    <source>
        <strain evidence="8">WS</strain>
    </source>
</reference>
<evidence type="ECO:0000256" key="5">
    <source>
        <dbReference type="ARBA" id="ARBA00022777"/>
    </source>
</evidence>
<dbReference type="AlphaFoldDB" id="A0A7S1KW29"/>
<keyword evidence="4" id="KW-0547">Nucleotide-binding</keyword>
<dbReference type="Pfam" id="PF08543">
    <property type="entry name" value="Phos_pyr_kin"/>
    <property type="match status" value="1"/>
</dbReference>